<keyword evidence="3" id="KW-0813">Transport</keyword>
<keyword evidence="9" id="KW-0496">Mitochondrion</keyword>
<dbReference type="OMA" id="FDCTFQY"/>
<evidence type="ECO:0000256" key="10">
    <source>
        <dbReference type="ARBA" id="ARBA00023136"/>
    </source>
</evidence>
<keyword evidence="5" id="KW-0999">Mitochondrion inner membrane</keyword>
<evidence type="ECO:0000256" key="8">
    <source>
        <dbReference type="ARBA" id="ARBA00023010"/>
    </source>
</evidence>
<feature type="region of interest" description="Disordered" evidence="11">
    <location>
        <begin position="132"/>
        <end position="187"/>
    </location>
</feature>
<dbReference type="GO" id="GO:0030150">
    <property type="term" value="P:protein import into mitochondrial matrix"/>
    <property type="evidence" value="ECO:0007669"/>
    <property type="project" value="TreeGrafter"/>
</dbReference>
<keyword evidence="10" id="KW-0472">Membrane</keyword>
<keyword evidence="6" id="KW-0653">Protein transport</keyword>
<evidence type="ECO:0000313" key="13">
    <source>
        <dbReference type="Proteomes" id="UP000751190"/>
    </source>
</evidence>
<keyword evidence="13" id="KW-1185">Reference proteome</keyword>
<organism evidence="12 13">
    <name type="scientific">Diacronema lutheri</name>
    <name type="common">Unicellular marine alga</name>
    <name type="synonym">Monochrysis lutheri</name>
    <dbReference type="NCBI Taxonomy" id="2081491"/>
    <lineage>
        <taxon>Eukaryota</taxon>
        <taxon>Haptista</taxon>
        <taxon>Haptophyta</taxon>
        <taxon>Pavlovophyceae</taxon>
        <taxon>Pavlovales</taxon>
        <taxon>Pavlovaceae</taxon>
        <taxon>Diacronema</taxon>
    </lineage>
</organism>
<evidence type="ECO:0000256" key="6">
    <source>
        <dbReference type="ARBA" id="ARBA00022927"/>
    </source>
</evidence>
<evidence type="ECO:0000256" key="1">
    <source>
        <dbReference type="ARBA" id="ARBA00004448"/>
    </source>
</evidence>
<accession>A0A8J5XTL8</accession>
<dbReference type="OrthoDB" id="2261329at2759"/>
<keyword evidence="8" id="KW-0811">Translocation</keyword>
<dbReference type="GO" id="GO:0008320">
    <property type="term" value="F:protein transmembrane transporter activity"/>
    <property type="evidence" value="ECO:0007669"/>
    <property type="project" value="TreeGrafter"/>
</dbReference>
<protein>
    <submittedName>
        <fullName evidence="12">Uncharacterized protein</fullName>
    </submittedName>
</protein>
<comment type="similarity">
    <text evidence="2">Belongs to the Tim17/Tim22/Tim23 family.</text>
</comment>
<comment type="subcellular location">
    <subcellularLocation>
        <location evidence="1">Mitochondrion inner membrane</location>
        <topology evidence="1">Multi-pass membrane protein</topology>
    </subcellularLocation>
</comment>
<dbReference type="EMBL" id="JAGTXO010000004">
    <property type="protein sequence ID" value="KAG8468267.1"/>
    <property type="molecule type" value="Genomic_DNA"/>
</dbReference>
<name>A0A8J5XTL8_DIALT</name>
<dbReference type="AlphaFoldDB" id="A0A8J5XTL8"/>
<evidence type="ECO:0000256" key="7">
    <source>
        <dbReference type="ARBA" id="ARBA00022989"/>
    </source>
</evidence>
<evidence type="ECO:0000313" key="12">
    <source>
        <dbReference type="EMBL" id="KAG8468267.1"/>
    </source>
</evidence>
<evidence type="ECO:0000256" key="4">
    <source>
        <dbReference type="ARBA" id="ARBA00022692"/>
    </source>
</evidence>
<sequence>MERDPCPHRILDDLGGAFAMGAIGGTVWHSVAGARNSPSGERIAGSLYAVRARAPVLGGNFAVWGGLFSTFDCALVAMRGKEDPWNAITSGALTGYVLAARGGWRAASRSALVGGVLLAMIEGLNHMLLKMGPQAPPPNMPPPQPSERYTPPQPARAPPASLGGLALEGTRPAVDASGTEVMQDKWK</sequence>
<dbReference type="Proteomes" id="UP000751190">
    <property type="component" value="Unassembled WGS sequence"/>
</dbReference>
<keyword evidence="7" id="KW-1133">Transmembrane helix</keyword>
<comment type="caution">
    <text evidence="12">The sequence shown here is derived from an EMBL/GenBank/DDBJ whole genome shotgun (WGS) entry which is preliminary data.</text>
</comment>
<dbReference type="GO" id="GO:0005744">
    <property type="term" value="C:TIM23 mitochondrial import inner membrane translocase complex"/>
    <property type="evidence" value="ECO:0007669"/>
    <property type="project" value="TreeGrafter"/>
</dbReference>
<dbReference type="PANTHER" id="PTHR10485">
    <property type="entry name" value="MITOCHONDRIAL IMPORT INNER MEMBRANE TRANSLOCASE SUBUNIT TIM-17"/>
    <property type="match status" value="1"/>
</dbReference>
<gene>
    <name evidence="12" type="ORF">KFE25_013350</name>
</gene>
<dbReference type="PANTHER" id="PTHR10485:SF0">
    <property type="entry name" value="AT05822P-RELATED"/>
    <property type="match status" value="1"/>
</dbReference>
<dbReference type="Pfam" id="PF02466">
    <property type="entry name" value="Tim17"/>
    <property type="match status" value="1"/>
</dbReference>
<proteinExistence type="inferred from homology"/>
<evidence type="ECO:0000256" key="5">
    <source>
        <dbReference type="ARBA" id="ARBA00022792"/>
    </source>
</evidence>
<evidence type="ECO:0000256" key="11">
    <source>
        <dbReference type="SAM" id="MobiDB-lite"/>
    </source>
</evidence>
<evidence type="ECO:0000256" key="9">
    <source>
        <dbReference type="ARBA" id="ARBA00023128"/>
    </source>
</evidence>
<keyword evidence="4" id="KW-0812">Transmembrane</keyword>
<reference evidence="12" key="1">
    <citation type="submission" date="2021-05" db="EMBL/GenBank/DDBJ databases">
        <title>The genome of the haptophyte Pavlova lutheri (Diacronema luteri, Pavlovales) - a model for lipid biosynthesis in eukaryotic algae.</title>
        <authorList>
            <person name="Hulatt C.J."/>
            <person name="Posewitz M.C."/>
        </authorList>
    </citation>
    <scope>NUCLEOTIDE SEQUENCE</scope>
    <source>
        <strain evidence="12">NIVA-4/92</strain>
    </source>
</reference>
<feature type="compositionally biased region" description="Pro residues" evidence="11">
    <location>
        <begin position="134"/>
        <end position="157"/>
    </location>
</feature>
<evidence type="ECO:0000256" key="2">
    <source>
        <dbReference type="ARBA" id="ARBA00008444"/>
    </source>
</evidence>
<evidence type="ECO:0000256" key="3">
    <source>
        <dbReference type="ARBA" id="ARBA00022448"/>
    </source>
</evidence>